<accession>A0A917TM66</accession>
<comment type="caution">
    <text evidence="2">The sequence shown here is derived from an EMBL/GenBank/DDBJ whole genome shotgun (WGS) entry which is preliminary data.</text>
</comment>
<evidence type="ECO:0000313" key="2">
    <source>
        <dbReference type="EMBL" id="GGM28582.1"/>
    </source>
</evidence>
<reference evidence="2" key="2">
    <citation type="submission" date="2020-09" db="EMBL/GenBank/DDBJ databases">
        <authorList>
            <person name="Sun Q."/>
            <person name="Zhou Y."/>
        </authorList>
    </citation>
    <scope>NUCLEOTIDE SEQUENCE</scope>
    <source>
        <strain evidence="2">CGMCC 1.6333</strain>
    </source>
</reference>
<dbReference type="Pfam" id="PF04474">
    <property type="entry name" value="DUF554"/>
    <property type="match status" value="1"/>
</dbReference>
<keyword evidence="1" id="KW-0812">Transmembrane</keyword>
<name>A0A917TM66_9BACI</name>
<evidence type="ECO:0000313" key="3">
    <source>
        <dbReference type="Proteomes" id="UP000618460"/>
    </source>
</evidence>
<proteinExistence type="predicted"/>
<dbReference type="Proteomes" id="UP000618460">
    <property type="component" value="Unassembled WGS sequence"/>
</dbReference>
<dbReference type="EMBL" id="BMLG01000004">
    <property type="protein sequence ID" value="GGM28582.1"/>
    <property type="molecule type" value="Genomic_DNA"/>
</dbReference>
<feature type="transmembrane region" description="Helical" evidence="1">
    <location>
        <begin position="141"/>
        <end position="163"/>
    </location>
</feature>
<feature type="transmembrane region" description="Helical" evidence="1">
    <location>
        <begin position="6"/>
        <end position="26"/>
    </location>
</feature>
<dbReference type="AlphaFoldDB" id="A0A917TM66"/>
<keyword evidence="1" id="KW-1133">Transmembrane helix</keyword>
<dbReference type="PANTHER" id="PTHR36111">
    <property type="entry name" value="INNER MEMBRANE PROTEIN-RELATED"/>
    <property type="match status" value="1"/>
</dbReference>
<reference evidence="2" key="1">
    <citation type="journal article" date="2014" name="Int. J. Syst. Evol. Microbiol.">
        <title>Complete genome sequence of Corynebacterium casei LMG S-19264T (=DSM 44701T), isolated from a smear-ripened cheese.</title>
        <authorList>
            <consortium name="US DOE Joint Genome Institute (JGI-PGF)"/>
            <person name="Walter F."/>
            <person name="Albersmeier A."/>
            <person name="Kalinowski J."/>
            <person name="Ruckert C."/>
        </authorList>
    </citation>
    <scope>NUCLEOTIDE SEQUENCE</scope>
    <source>
        <strain evidence="2">CGMCC 1.6333</strain>
    </source>
</reference>
<evidence type="ECO:0000256" key="1">
    <source>
        <dbReference type="SAM" id="Phobius"/>
    </source>
</evidence>
<feature type="transmembrane region" description="Helical" evidence="1">
    <location>
        <begin position="214"/>
        <end position="234"/>
    </location>
</feature>
<feature type="transmembrane region" description="Helical" evidence="1">
    <location>
        <begin position="38"/>
        <end position="69"/>
    </location>
</feature>
<keyword evidence="3" id="KW-1185">Reference proteome</keyword>
<feature type="transmembrane region" description="Helical" evidence="1">
    <location>
        <begin position="99"/>
        <end position="121"/>
    </location>
</feature>
<organism evidence="2 3">
    <name type="scientific">Paraliobacillus quinghaiensis</name>
    <dbReference type="NCBI Taxonomy" id="470815"/>
    <lineage>
        <taxon>Bacteria</taxon>
        <taxon>Bacillati</taxon>
        <taxon>Bacillota</taxon>
        <taxon>Bacilli</taxon>
        <taxon>Bacillales</taxon>
        <taxon>Bacillaceae</taxon>
        <taxon>Paraliobacillus</taxon>
    </lineage>
</organism>
<protein>
    <submittedName>
        <fullName evidence="2">Membrane protein</fullName>
    </submittedName>
</protein>
<keyword evidence="1" id="KW-0472">Membrane</keyword>
<dbReference type="RefSeq" id="WP_117153573.1">
    <property type="nucleotide sequence ID" value="NZ_BMLG01000004.1"/>
</dbReference>
<sequence>MALLGTIINGIAIITGTILGLFFSKIPERYKETILSGIGLAVILIGLQMALQVNHIIIVLLSIMTGALIGELLDIENKLNQIGAWVESSISSHKVDSKISQGFITASLIFVVGAMAIVGALDSGLRGDHGVLITKSILDGFTSLVLATTLGFGVVLSAIPVVLYQGSIVLLATTIENLVPEAFLDSFIIEMTATGGLLIVAIGLNMLQITSIRIANLLPSLIMVGILLAGYQFIIG</sequence>
<dbReference type="InterPro" id="IPR007563">
    <property type="entry name" value="DUF554"/>
</dbReference>
<feature type="transmembrane region" description="Helical" evidence="1">
    <location>
        <begin position="183"/>
        <end position="207"/>
    </location>
</feature>
<gene>
    <name evidence="2" type="primary">ydfK</name>
    <name evidence="2" type="ORF">GCM10011351_13180</name>
</gene>
<dbReference type="PANTHER" id="PTHR36111:SF2">
    <property type="entry name" value="INNER MEMBRANE PROTEIN"/>
    <property type="match status" value="1"/>
</dbReference>
<dbReference type="OrthoDB" id="9797976at2"/>